<sequence>MEHRLIIILDPAHGSDVMGKASPDGSHREYVWSRHICKLLSEALESQGYEVYFTNTQDIEIGLTRRQKIANEIKCPVGYKKLLISPHNNAAGSEGKWLKATGYEVWTSKGTTSSDKYAQIFLENLKEDFPKYKSRGLKESNFTVLMGNTYSAILLEWMFQDNLEDVGVLKDDKVNRSLVNSLIKSINQIDKTLQP</sequence>
<proteinExistence type="predicted"/>
<dbReference type="Gene3D" id="3.40.630.40">
    <property type="entry name" value="Zn-dependent exopeptidases"/>
    <property type="match status" value="1"/>
</dbReference>
<evidence type="ECO:0000259" key="2">
    <source>
        <dbReference type="SMART" id="SM00646"/>
    </source>
</evidence>
<organism evidence="3">
    <name type="scientific">Myoviridae sp. ctx322</name>
    <dbReference type="NCBI Taxonomy" id="2826711"/>
    <lineage>
        <taxon>Viruses</taxon>
        <taxon>Duplodnaviria</taxon>
        <taxon>Heunggongvirae</taxon>
        <taxon>Uroviricota</taxon>
        <taxon>Caudoviricetes</taxon>
    </lineage>
</organism>
<dbReference type="EMBL" id="BK015115">
    <property type="protein sequence ID" value="DAD91506.1"/>
    <property type="molecule type" value="Genomic_DNA"/>
</dbReference>
<dbReference type="InterPro" id="IPR002508">
    <property type="entry name" value="MurNAc-LAA_cat"/>
</dbReference>
<dbReference type="PANTHER" id="PTHR30404">
    <property type="entry name" value="N-ACETYLMURAMOYL-L-ALANINE AMIDASE"/>
    <property type="match status" value="1"/>
</dbReference>
<feature type="domain" description="MurNAc-LAA" evidence="2">
    <location>
        <begin position="79"/>
        <end position="187"/>
    </location>
</feature>
<dbReference type="GO" id="GO:0008745">
    <property type="term" value="F:N-acetylmuramoyl-L-alanine amidase activity"/>
    <property type="evidence" value="ECO:0007669"/>
    <property type="project" value="InterPro"/>
</dbReference>
<name>A0A8S5NB83_9CAUD</name>
<dbReference type="GO" id="GO:0009253">
    <property type="term" value="P:peptidoglycan catabolic process"/>
    <property type="evidence" value="ECO:0007669"/>
    <property type="project" value="InterPro"/>
</dbReference>
<dbReference type="SUPFAM" id="SSF53187">
    <property type="entry name" value="Zn-dependent exopeptidases"/>
    <property type="match status" value="1"/>
</dbReference>
<protein>
    <submittedName>
        <fullName evidence="3">Cell wall hydrolase autolysin</fullName>
    </submittedName>
</protein>
<keyword evidence="1 3" id="KW-0378">Hydrolase</keyword>
<dbReference type="InterPro" id="IPR050695">
    <property type="entry name" value="N-acetylmuramoyl_amidase_3"/>
</dbReference>
<dbReference type="SMART" id="SM00646">
    <property type="entry name" value="Ami_3"/>
    <property type="match status" value="1"/>
</dbReference>
<evidence type="ECO:0000313" key="3">
    <source>
        <dbReference type="EMBL" id="DAD91506.1"/>
    </source>
</evidence>
<evidence type="ECO:0000256" key="1">
    <source>
        <dbReference type="ARBA" id="ARBA00022801"/>
    </source>
</evidence>
<reference evidence="3" key="1">
    <citation type="journal article" date="2021" name="Proc. Natl. Acad. Sci. U.S.A.">
        <title>A Catalog of Tens of Thousands of Viruses from Human Metagenomes Reveals Hidden Associations with Chronic Diseases.</title>
        <authorList>
            <person name="Tisza M.J."/>
            <person name="Buck C.B."/>
        </authorList>
    </citation>
    <scope>NUCLEOTIDE SEQUENCE</scope>
    <source>
        <strain evidence="3">Ctx322</strain>
    </source>
</reference>
<dbReference type="PANTHER" id="PTHR30404:SF0">
    <property type="entry name" value="N-ACETYLMURAMOYL-L-ALANINE AMIDASE AMIC"/>
    <property type="match status" value="1"/>
</dbReference>
<dbReference type="CDD" id="cd02696">
    <property type="entry name" value="MurNAc-LAA"/>
    <property type="match status" value="1"/>
</dbReference>
<accession>A0A8S5NB83</accession>
<dbReference type="Pfam" id="PF01520">
    <property type="entry name" value="Amidase_3"/>
    <property type="match status" value="1"/>
</dbReference>